<dbReference type="GO" id="GO:0032259">
    <property type="term" value="P:methylation"/>
    <property type="evidence" value="ECO:0007669"/>
    <property type="project" value="UniProtKB-KW"/>
</dbReference>
<proteinExistence type="predicted"/>
<feature type="domain" description="O-methyltransferase C-terminal" evidence="5">
    <location>
        <begin position="335"/>
        <end position="499"/>
    </location>
</feature>
<keyword evidence="1" id="KW-0489">Methyltransferase</keyword>
<reference evidence="7" key="1">
    <citation type="journal article" date="2012" name="Science">
        <title>The Paleozoic origin of enzymatic lignin decomposition reconstructed from 31 fungal genomes.</title>
        <authorList>
            <person name="Floudas D."/>
            <person name="Binder M."/>
            <person name="Riley R."/>
            <person name="Barry K."/>
            <person name="Blanchette R.A."/>
            <person name="Henrissat B."/>
            <person name="Martinez A.T."/>
            <person name="Otillar R."/>
            <person name="Spatafora J.W."/>
            <person name="Yadav J.S."/>
            <person name="Aerts A."/>
            <person name="Benoit I."/>
            <person name="Boyd A."/>
            <person name="Carlson A."/>
            <person name="Copeland A."/>
            <person name="Coutinho P.M."/>
            <person name="de Vries R.P."/>
            <person name="Ferreira P."/>
            <person name="Findley K."/>
            <person name="Foster B."/>
            <person name="Gaskell J."/>
            <person name="Glotzer D."/>
            <person name="Gorecki P."/>
            <person name="Heitman J."/>
            <person name="Hesse C."/>
            <person name="Hori C."/>
            <person name="Igarashi K."/>
            <person name="Jurgens J.A."/>
            <person name="Kallen N."/>
            <person name="Kersten P."/>
            <person name="Kohler A."/>
            <person name="Kuees U."/>
            <person name="Kumar T.K.A."/>
            <person name="Kuo A."/>
            <person name="LaButti K."/>
            <person name="Larrondo L.F."/>
            <person name="Lindquist E."/>
            <person name="Ling A."/>
            <person name="Lombard V."/>
            <person name="Lucas S."/>
            <person name="Lundell T."/>
            <person name="Martin R."/>
            <person name="McLaughlin D.J."/>
            <person name="Morgenstern I."/>
            <person name="Morin E."/>
            <person name="Murat C."/>
            <person name="Nagy L.G."/>
            <person name="Nolan M."/>
            <person name="Ohm R.A."/>
            <person name="Patyshakuliyeva A."/>
            <person name="Rokas A."/>
            <person name="Ruiz-Duenas F.J."/>
            <person name="Sabat G."/>
            <person name="Salamov A."/>
            <person name="Samejima M."/>
            <person name="Schmutz J."/>
            <person name="Slot J.C."/>
            <person name="St John F."/>
            <person name="Stenlid J."/>
            <person name="Sun H."/>
            <person name="Sun S."/>
            <person name="Syed K."/>
            <person name="Tsang A."/>
            <person name="Wiebenga A."/>
            <person name="Young D."/>
            <person name="Pisabarro A."/>
            <person name="Eastwood D.C."/>
            <person name="Martin F."/>
            <person name="Cullen D."/>
            <person name="Grigoriev I.V."/>
            <person name="Hibbett D.S."/>
        </authorList>
    </citation>
    <scope>NUCLEOTIDE SEQUENCE [LARGE SCALE GENOMIC DNA]</scope>
    <source>
        <strain evidence="7">RWD-64-598 SS2</strain>
    </source>
</reference>
<dbReference type="InterPro" id="IPR029063">
    <property type="entry name" value="SAM-dependent_MTases_sf"/>
</dbReference>
<name>A0A5M3MK06_CONPW</name>
<dbReference type="EMBL" id="JH711580">
    <property type="protein sequence ID" value="EIW79552.1"/>
    <property type="molecule type" value="Genomic_DNA"/>
</dbReference>
<feature type="region of interest" description="Disordered" evidence="4">
    <location>
        <begin position="804"/>
        <end position="882"/>
    </location>
</feature>
<dbReference type="GeneID" id="19205513"/>
<dbReference type="Proteomes" id="UP000053558">
    <property type="component" value="Unassembled WGS sequence"/>
</dbReference>
<evidence type="ECO:0000256" key="3">
    <source>
        <dbReference type="ARBA" id="ARBA00022691"/>
    </source>
</evidence>
<dbReference type="InterPro" id="IPR036388">
    <property type="entry name" value="WH-like_DNA-bd_sf"/>
</dbReference>
<dbReference type="PANTHER" id="PTHR43712:SF2">
    <property type="entry name" value="O-METHYLTRANSFERASE CICE"/>
    <property type="match status" value="1"/>
</dbReference>
<dbReference type="KEGG" id="cput:CONPUDRAFT_166305"/>
<dbReference type="GO" id="GO:0008171">
    <property type="term" value="F:O-methyltransferase activity"/>
    <property type="evidence" value="ECO:0007669"/>
    <property type="project" value="InterPro"/>
</dbReference>
<dbReference type="PROSITE" id="PS51683">
    <property type="entry name" value="SAM_OMT_II"/>
    <property type="match status" value="1"/>
</dbReference>
<feature type="compositionally biased region" description="Polar residues" evidence="4">
    <location>
        <begin position="811"/>
        <end position="823"/>
    </location>
</feature>
<dbReference type="Gene3D" id="3.40.50.150">
    <property type="entry name" value="Vaccinia Virus protein VP39"/>
    <property type="match status" value="1"/>
</dbReference>
<keyword evidence="2" id="KW-0808">Transferase</keyword>
<dbReference type="Gene3D" id="1.10.10.10">
    <property type="entry name" value="Winged helix-like DNA-binding domain superfamily/Winged helix DNA-binding domain"/>
    <property type="match status" value="1"/>
</dbReference>
<protein>
    <recommendedName>
        <fullName evidence="5">O-methyltransferase C-terminal domain-containing protein</fullName>
    </recommendedName>
</protein>
<dbReference type="InterPro" id="IPR001077">
    <property type="entry name" value="COMT_C"/>
</dbReference>
<evidence type="ECO:0000256" key="4">
    <source>
        <dbReference type="SAM" id="MobiDB-lite"/>
    </source>
</evidence>
<evidence type="ECO:0000259" key="5">
    <source>
        <dbReference type="Pfam" id="PF00891"/>
    </source>
</evidence>
<evidence type="ECO:0000313" key="6">
    <source>
        <dbReference type="EMBL" id="EIW79552.1"/>
    </source>
</evidence>
<feature type="compositionally biased region" description="Polar residues" evidence="4">
    <location>
        <begin position="625"/>
        <end position="636"/>
    </location>
</feature>
<sequence>MRDTHRTPPTSTSGEPAGKPPMSPLPTFDTLRALHNIIGEALDDIERVFASAGSTHSRLSASKSHTWTFCPSVDYPSPNSAFAPSSEAEKLARDPVAAAASLRIISAVGEFEGILRPPFLALSIASMSYNLPACLRLVEHAHIVEILRENEAPRADVVGMHADEISRIIRGYCGEEKFCDGAQLAHFLRLLCTHHILRETAPNVFANTRISSTMDTGKTVKSCFEAPRDKYDGTDGTAAFVGLCTDELFKAAAYLTEGVTSGCSPDPSNTKKSAFNVALQTHSPYFEWLEAGGLDITGGDGCGASAGVRDAANDRASFHTGTGSAKDVTSYRLDRFSRGMTGTSGWEAPGAILNALDWAALPSGSTIVDVGGGIGSTVMVLAEALETNEGNGHATSSSRVSRRNLRYIVQDRPVVVALGRESWQARHPALIEDGTVRLQEHDFFKPQPVQAPAVFVLRVVLHDWEDNDAAKILRRLRSAAGRDTKLIIAENVLPLACADDLTVNHPDQEGYNAGENTEWTLQRVLESIEGAPRSLAPPPLLPNLGRASVNTYWMDLTMYNMFRSKERTLRELCELALSAGWRAVRLVRSEGWLFGHLICEPVDVPEGLEDHSYSTSAETSAGDMTDNQTSPATTDVTDMNEAKFGVLLEPPLLTEPMTRSRRCSSSTGTFSFVHLNRPTPNSSGTMLCSHVSLASLTDLRFQSQTQAHVVATEPESPGSGKFRSLRRLGRQRMRTCSTENMSTPPSSPLQHQSPWWRRVFTHSPTQTSPCSPPGLGGCEGAYAPMVVAGEEDDMPRLIEDEDYGEEGHEFGSSNGRAASTQAGVPSGREQRAASRRPSIAHLKRRLNFALQISTGRETSKKRSTEDVGGDGGRCQRLPKCSASPVGLVPPSPVLELERMPSLEELGGGELNRTLRAPCLSVDPVRWHGPARRKSLPSLWMKPEIGVQEVEEVQ</sequence>
<dbReference type="SUPFAM" id="SSF53335">
    <property type="entry name" value="S-adenosyl-L-methionine-dependent methyltransferases"/>
    <property type="match status" value="1"/>
</dbReference>
<dbReference type="OrthoDB" id="2410195at2759"/>
<dbReference type="PANTHER" id="PTHR43712">
    <property type="entry name" value="PUTATIVE (AFU_ORTHOLOGUE AFUA_4G14580)-RELATED"/>
    <property type="match status" value="1"/>
</dbReference>
<dbReference type="RefSeq" id="XP_007769943.1">
    <property type="nucleotide sequence ID" value="XM_007771753.1"/>
</dbReference>
<evidence type="ECO:0000256" key="2">
    <source>
        <dbReference type="ARBA" id="ARBA00022679"/>
    </source>
</evidence>
<dbReference type="InterPro" id="IPR016461">
    <property type="entry name" value="COMT-like"/>
</dbReference>
<organism evidence="6 7">
    <name type="scientific">Coniophora puteana (strain RWD-64-598)</name>
    <name type="common">Brown rot fungus</name>
    <dbReference type="NCBI Taxonomy" id="741705"/>
    <lineage>
        <taxon>Eukaryota</taxon>
        <taxon>Fungi</taxon>
        <taxon>Dikarya</taxon>
        <taxon>Basidiomycota</taxon>
        <taxon>Agaricomycotina</taxon>
        <taxon>Agaricomycetes</taxon>
        <taxon>Agaricomycetidae</taxon>
        <taxon>Boletales</taxon>
        <taxon>Coniophorineae</taxon>
        <taxon>Coniophoraceae</taxon>
        <taxon>Coniophora</taxon>
    </lineage>
</organism>
<dbReference type="AlphaFoldDB" id="A0A5M3MK06"/>
<evidence type="ECO:0000313" key="7">
    <source>
        <dbReference type="Proteomes" id="UP000053558"/>
    </source>
</evidence>
<evidence type="ECO:0000256" key="1">
    <source>
        <dbReference type="ARBA" id="ARBA00022603"/>
    </source>
</evidence>
<accession>A0A5M3MK06</accession>
<comment type="caution">
    <text evidence="6">The sequence shown here is derived from an EMBL/GenBank/DDBJ whole genome shotgun (WGS) entry which is preliminary data.</text>
</comment>
<keyword evidence="7" id="KW-1185">Reference proteome</keyword>
<dbReference type="Pfam" id="PF00891">
    <property type="entry name" value="Methyltransf_2"/>
    <property type="match status" value="1"/>
</dbReference>
<gene>
    <name evidence="6" type="ORF">CONPUDRAFT_166305</name>
</gene>
<feature type="region of interest" description="Disordered" evidence="4">
    <location>
        <begin position="1"/>
        <end position="26"/>
    </location>
</feature>
<feature type="region of interest" description="Disordered" evidence="4">
    <location>
        <begin position="611"/>
        <end position="636"/>
    </location>
</feature>
<keyword evidence="3" id="KW-0949">S-adenosyl-L-methionine</keyword>